<dbReference type="EMBL" id="CP002444">
    <property type="protein sequence ID" value="ADU96173.1"/>
    <property type="molecule type" value="Genomic_DNA"/>
</dbReference>
<dbReference type="RefSeq" id="WP_013536959.1">
    <property type="nucleotide sequence ID" value="NC_014926.1"/>
</dbReference>
<dbReference type="Pfam" id="PF03745">
    <property type="entry name" value="DUF309"/>
    <property type="match status" value="1"/>
</dbReference>
<dbReference type="InterPro" id="IPR005500">
    <property type="entry name" value="DUF309"/>
</dbReference>
<dbReference type="PANTHER" id="PTHR34796">
    <property type="entry name" value="EXPRESSED PROTEIN"/>
    <property type="match status" value="1"/>
</dbReference>
<dbReference type="eggNOG" id="COG1547">
    <property type="taxonomic scope" value="Bacteria"/>
</dbReference>
<dbReference type="STRING" id="648996.Theam_0200"/>
<dbReference type="PANTHER" id="PTHR34796:SF1">
    <property type="entry name" value="EXPRESSED PROTEIN"/>
    <property type="match status" value="1"/>
</dbReference>
<gene>
    <name evidence="1" type="ordered locus">Theam_0200</name>
</gene>
<proteinExistence type="predicted"/>
<evidence type="ECO:0008006" key="3">
    <source>
        <dbReference type="Google" id="ProtNLM"/>
    </source>
</evidence>
<dbReference type="OrthoDB" id="9799942at2"/>
<dbReference type="HOGENOM" id="CLU_1335750_0_0_0"/>
<dbReference type="Proteomes" id="UP000006362">
    <property type="component" value="Chromosome"/>
</dbReference>
<evidence type="ECO:0000313" key="2">
    <source>
        <dbReference type="Proteomes" id="UP000006362"/>
    </source>
</evidence>
<dbReference type="SUPFAM" id="SSF140663">
    <property type="entry name" value="TTHA0068-like"/>
    <property type="match status" value="1"/>
</dbReference>
<reference evidence="1" key="1">
    <citation type="submission" date="2011-01" db="EMBL/GenBank/DDBJ databases">
        <title>Complete sequence of chromosome of Thermovibrio ammonificans HB-1.</title>
        <authorList>
            <consortium name="US DOE Joint Genome Institute"/>
            <person name="Lucas S."/>
            <person name="Copeland A."/>
            <person name="Lapidus A."/>
            <person name="Cheng J.-F."/>
            <person name="Goodwin L."/>
            <person name="Pitluck S."/>
            <person name="Davenport K."/>
            <person name="Detter J.C."/>
            <person name="Han C."/>
            <person name="Tapia R."/>
            <person name="Land M."/>
            <person name="Hauser L."/>
            <person name="Kyrpides N."/>
            <person name="Ivanova N."/>
            <person name="Ovchinnikova G."/>
            <person name="Vetriani C."/>
            <person name="Woyke T."/>
        </authorList>
    </citation>
    <scope>NUCLEOTIDE SEQUENCE [LARGE SCALE GENOMIC DNA]</scope>
    <source>
        <strain evidence="1">HB-1</strain>
    </source>
</reference>
<name>E8T3W3_THEA1</name>
<organism evidence="1 2">
    <name type="scientific">Thermovibrio ammonificans (strain DSM 15698 / JCM 12110 / HB-1)</name>
    <dbReference type="NCBI Taxonomy" id="648996"/>
    <lineage>
        <taxon>Bacteria</taxon>
        <taxon>Pseudomonadati</taxon>
        <taxon>Aquificota</taxon>
        <taxon>Aquificia</taxon>
        <taxon>Desulfurobacteriales</taxon>
        <taxon>Desulfurobacteriaceae</taxon>
        <taxon>Thermovibrio</taxon>
    </lineage>
</organism>
<dbReference type="KEGG" id="tam:Theam_0200"/>
<evidence type="ECO:0000313" key="1">
    <source>
        <dbReference type="EMBL" id="ADU96173.1"/>
    </source>
</evidence>
<sequence>MDYYEIRNWFAHRLCDYLREKEEEPFKELEAAVEAILNKGVQVEPELGESVAEGLPLLEFKGGKLKLKEEELDPITEEILKDKAEHYQRFLSKLPKDFNPVGEDLEVNVKMARELFKAELYFEVHELLEEVWMGEFGRLRDFLQALIQVGVAYYHLKNFNERGFKLLLENALELLQGYSGTVLSVNVDNLKNSIKRALETQEVIEF</sequence>
<protein>
    <recommendedName>
        <fullName evidence="3">DUF309 domain-containing protein</fullName>
    </recommendedName>
</protein>
<dbReference type="AlphaFoldDB" id="E8T3W3"/>
<accession>E8T3W3</accession>
<dbReference type="InterPro" id="IPR023203">
    <property type="entry name" value="TTHA0068_sf"/>
</dbReference>
<dbReference type="Gene3D" id="1.10.3450.10">
    <property type="entry name" value="TTHA0068-like"/>
    <property type="match status" value="1"/>
</dbReference>
<keyword evidence="2" id="KW-1185">Reference proteome</keyword>